<dbReference type="PROSITE" id="PS00662">
    <property type="entry name" value="T2SP_E"/>
    <property type="match status" value="1"/>
</dbReference>
<keyword evidence="5" id="KW-1185">Reference proteome</keyword>
<protein>
    <submittedName>
        <fullName evidence="4">PilT/PilU family type 4a pilus ATPase</fullName>
    </submittedName>
</protein>
<dbReference type="InterPro" id="IPR050921">
    <property type="entry name" value="T4SS_GSP_E_ATPase"/>
</dbReference>
<reference evidence="4 5" key="1">
    <citation type="submission" date="2021-09" db="EMBL/GenBank/DDBJ databases">
        <title>Whole genome sequence of Nocardioides sp. GBK3QG-3.</title>
        <authorList>
            <person name="Tuo L."/>
        </authorList>
    </citation>
    <scope>NUCLEOTIDE SEQUENCE [LARGE SCALE GENOMIC DNA]</scope>
    <source>
        <strain evidence="4 5">GBK3QG-3</strain>
    </source>
</reference>
<dbReference type="NCBIfam" id="TIGR01420">
    <property type="entry name" value="pilT_fam"/>
    <property type="match status" value="1"/>
</dbReference>
<evidence type="ECO:0000259" key="2">
    <source>
        <dbReference type="PROSITE" id="PS00662"/>
    </source>
</evidence>
<dbReference type="CDD" id="cd01131">
    <property type="entry name" value="PilT"/>
    <property type="match status" value="1"/>
</dbReference>
<evidence type="ECO:0000313" key="4">
    <source>
        <dbReference type="EMBL" id="MBZ5740802.1"/>
    </source>
</evidence>
<dbReference type="EMBL" id="JAIQZJ010000017">
    <property type="protein sequence ID" value="MBZ5740802.1"/>
    <property type="molecule type" value="Genomic_DNA"/>
</dbReference>
<dbReference type="InterPro" id="IPR001482">
    <property type="entry name" value="T2SS/T4SS_dom"/>
</dbReference>
<comment type="similarity">
    <text evidence="1">Belongs to the GSP E family.</text>
</comment>
<dbReference type="EMBL" id="JAIQZJ010000011">
    <property type="protein sequence ID" value="MBZ5740027.1"/>
    <property type="molecule type" value="Genomic_DNA"/>
</dbReference>
<dbReference type="InterPro" id="IPR006321">
    <property type="entry name" value="PilT/PilU"/>
</dbReference>
<dbReference type="RefSeq" id="WP_224124382.1">
    <property type="nucleotide sequence ID" value="NZ_JAIQZJ010000011.1"/>
</dbReference>
<evidence type="ECO:0000313" key="3">
    <source>
        <dbReference type="EMBL" id="MBZ5740027.1"/>
    </source>
</evidence>
<dbReference type="SUPFAM" id="SSF52540">
    <property type="entry name" value="P-loop containing nucleoside triphosphate hydrolases"/>
    <property type="match status" value="1"/>
</dbReference>
<comment type="caution">
    <text evidence="4">The sequence shown here is derived from an EMBL/GenBank/DDBJ whole genome shotgun (WGS) entry which is preliminary data.</text>
</comment>
<gene>
    <name evidence="3" type="ORF">K8U61_17765</name>
    <name evidence="4" type="ORF">K8U61_21710</name>
</gene>
<evidence type="ECO:0000313" key="5">
    <source>
        <dbReference type="Proteomes" id="UP000780875"/>
    </source>
</evidence>
<dbReference type="InterPro" id="IPR003593">
    <property type="entry name" value="AAA+_ATPase"/>
</dbReference>
<dbReference type="PANTHER" id="PTHR30486:SF12">
    <property type="entry name" value="TYPE IV PILUS ATPASE PILU"/>
    <property type="match status" value="1"/>
</dbReference>
<dbReference type="Gene3D" id="3.30.450.90">
    <property type="match status" value="1"/>
</dbReference>
<dbReference type="PANTHER" id="PTHR30486">
    <property type="entry name" value="TWITCHING MOTILITY PROTEIN PILT"/>
    <property type="match status" value="1"/>
</dbReference>
<accession>A0ABS7UJN9</accession>
<dbReference type="Pfam" id="PF00437">
    <property type="entry name" value="T2SSE"/>
    <property type="match status" value="1"/>
</dbReference>
<sequence>MTELSGGLVMLLAAVRRHGASDLHLRPDTTPKLRISGTLVPVGDRAYGGSEVDHMVRSSMPPAVLAGFEADNEADYAVTVDGVGRFRVNAFRTRADTGAVLRLVSDHPLTLAELGMPEVVSRLALVPRGLVLVTGPTGSGKTTTLAGIVDLVNEQRAVHVLTLEDPIEVLHHDKRATVTQRELGSDTRDWGSALRSAMRQDPDVMLIGELRDVDTVRSAISAAETGHAVFTTMHTMDARETVLRLVDFFPPHEQQRVRMTLSSVLQGIVCQRLVPRADGTGRVCVSEIAVADARLADAVADPDKTSTIPDIVASGDYSGMRTFDQHLVELVHDGVVDLRAATAAASNPHDFSVMVRRAGRPGERAAEHGRAST</sequence>
<feature type="domain" description="Bacterial type II secretion system protein E" evidence="2">
    <location>
        <begin position="198"/>
        <end position="212"/>
    </location>
</feature>
<dbReference type="Gene3D" id="3.40.50.300">
    <property type="entry name" value="P-loop containing nucleotide triphosphate hydrolases"/>
    <property type="match status" value="1"/>
</dbReference>
<organism evidence="4 5">
    <name type="scientific">Nocardioides mangrovi</name>
    <dbReference type="NCBI Taxonomy" id="2874580"/>
    <lineage>
        <taxon>Bacteria</taxon>
        <taxon>Bacillati</taxon>
        <taxon>Actinomycetota</taxon>
        <taxon>Actinomycetes</taxon>
        <taxon>Propionibacteriales</taxon>
        <taxon>Nocardioidaceae</taxon>
        <taxon>Nocardioides</taxon>
    </lineage>
</organism>
<proteinExistence type="inferred from homology"/>
<dbReference type="InterPro" id="IPR027417">
    <property type="entry name" value="P-loop_NTPase"/>
</dbReference>
<dbReference type="SMART" id="SM00382">
    <property type="entry name" value="AAA"/>
    <property type="match status" value="1"/>
</dbReference>
<dbReference type="Proteomes" id="UP000780875">
    <property type="component" value="Unassembled WGS sequence"/>
</dbReference>
<evidence type="ECO:0000256" key="1">
    <source>
        <dbReference type="ARBA" id="ARBA00006611"/>
    </source>
</evidence>
<name>A0ABS7UJN9_9ACTN</name>